<dbReference type="SUPFAM" id="SSF56219">
    <property type="entry name" value="DNase I-like"/>
    <property type="match status" value="1"/>
</dbReference>
<organism evidence="3 4">
    <name type="scientific">Acidimangrovimonas pyrenivorans</name>
    <dbReference type="NCBI Taxonomy" id="2030798"/>
    <lineage>
        <taxon>Bacteria</taxon>
        <taxon>Pseudomonadati</taxon>
        <taxon>Pseudomonadota</taxon>
        <taxon>Alphaproteobacteria</taxon>
        <taxon>Rhodobacterales</taxon>
        <taxon>Paracoccaceae</taxon>
        <taxon>Acidimangrovimonas</taxon>
    </lineage>
</organism>
<dbReference type="GO" id="GO:0004519">
    <property type="term" value="F:endonuclease activity"/>
    <property type="evidence" value="ECO:0007669"/>
    <property type="project" value="UniProtKB-KW"/>
</dbReference>
<keyword evidence="3" id="KW-0255">Endonuclease</keyword>
<evidence type="ECO:0000313" key="3">
    <source>
        <dbReference type="EMBL" id="MFC2969404.1"/>
    </source>
</evidence>
<keyword evidence="4" id="KW-1185">Reference proteome</keyword>
<proteinExistence type="predicted"/>
<gene>
    <name evidence="3" type="ORF">ACFOES_14955</name>
</gene>
<keyword evidence="3" id="KW-0378">Hydrolase</keyword>
<protein>
    <submittedName>
        <fullName evidence="3">Endonuclease/exonuclease/phosphatase family protein</fullName>
    </submittedName>
</protein>
<sequence>MARRGPGLLLRDIASGTDKQVAAAVAAIATARPDVLLLTGFDYDRGLAALTALRERLAKAGAPYPHLFALPPNSGVQSGVDLDGNGKIGGPRDAQGYGHFAGQGGMALLSRLPIDSGATRDFSRFLWRDLPGNQMAGAQLSPAARKVQRLASVGAWDVVLRRPDGSPLHLLAFAATPPVFDGPEDRNGRRNHDEIAFWQELLDGALPLAAPKGPFVLLGDANLDPVDGEGRHAAIRALLTGPRLQDPRPRSAGARAAAAPDHKGDPALTTADWSGKKGPGPLRVDYVLPAAGLKVTGAGVLWPAPGKPGAKTAEAASRHRLVWVELALP</sequence>
<feature type="region of interest" description="Disordered" evidence="1">
    <location>
        <begin position="242"/>
        <end position="276"/>
    </location>
</feature>
<feature type="compositionally biased region" description="Low complexity" evidence="1">
    <location>
        <begin position="250"/>
        <end position="259"/>
    </location>
</feature>
<reference evidence="4" key="1">
    <citation type="journal article" date="2019" name="Int. J. Syst. Evol. Microbiol.">
        <title>The Global Catalogue of Microorganisms (GCM) 10K type strain sequencing project: providing services to taxonomists for standard genome sequencing and annotation.</title>
        <authorList>
            <consortium name="The Broad Institute Genomics Platform"/>
            <consortium name="The Broad Institute Genome Sequencing Center for Infectious Disease"/>
            <person name="Wu L."/>
            <person name="Ma J."/>
        </authorList>
    </citation>
    <scope>NUCLEOTIDE SEQUENCE [LARGE SCALE GENOMIC DNA]</scope>
    <source>
        <strain evidence="4">KCTC 62192</strain>
    </source>
</reference>
<dbReference type="Gene3D" id="3.60.10.10">
    <property type="entry name" value="Endonuclease/exonuclease/phosphatase"/>
    <property type="match status" value="1"/>
</dbReference>
<comment type="caution">
    <text evidence="3">The sequence shown here is derived from an EMBL/GenBank/DDBJ whole genome shotgun (WGS) entry which is preliminary data.</text>
</comment>
<evidence type="ECO:0000256" key="1">
    <source>
        <dbReference type="SAM" id="MobiDB-lite"/>
    </source>
</evidence>
<feature type="domain" description="Endonuclease/exonuclease/phosphatase" evidence="2">
    <location>
        <begin position="16"/>
        <end position="319"/>
    </location>
</feature>
<dbReference type="RefSeq" id="WP_377834114.1">
    <property type="nucleotide sequence ID" value="NZ_JBHRSK010000012.1"/>
</dbReference>
<evidence type="ECO:0000313" key="4">
    <source>
        <dbReference type="Proteomes" id="UP001595443"/>
    </source>
</evidence>
<evidence type="ECO:0000259" key="2">
    <source>
        <dbReference type="Pfam" id="PF03372"/>
    </source>
</evidence>
<keyword evidence="3" id="KW-0540">Nuclease</keyword>
<dbReference type="EMBL" id="JBHRSK010000012">
    <property type="protein sequence ID" value="MFC2969404.1"/>
    <property type="molecule type" value="Genomic_DNA"/>
</dbReference>
<dbReference type="Pfam" id="PF03372">
    <property type="entry name" value="Exo_endo_phos"/>
    <property type="match status" value="1"/>
</dbReference>
<name>A0ABV7AJ33_9RHOB</name>
<accession>A0ABV7AJ33</accession>
<dbReference type="InterPro" id="IPR005135">
    <property type="entry name" value="Endo/exonuclease/phosphatase"/>
</dbReference>
<dbReference type="Proteomes" id="UP001595443">
    <property type="component" value="Unassembled WGS sequence"/>
</dbReference>
<dbReference type="InterPro" id="IPR036691">
    <property type="entry name" value="Endo/exonu/phosph_ase_sf"/>
</dbReference>